<dbReference type="Pfam" id="PF07690">
    <property type="entry name" value="MFS_1"/>
    <property type="match status" value="1"/>
</dbReference>
<feature type="transmembrane region" description="Helical" evidence="4">
    <location>
        <begin position="272"/>
        <end position="289"/>
    </location>
</feature>
<evidence type="ECO:0000256" key="2">
    <source>
        <dbReference type="ARBA" id="ARBA00022989"/>
    </source>
</evidence>
<evidence type="ECO:0000256" key="1">
    <source>
        <dbReference type="ARBA" id="ARBA00022692"/>
    </source>
</evidence>
<feature type="transmembrane region" description="Helical" evidence="4">
    <location>
        <begin position="295"/>
        <end position="316"/>
    </location>
</feature>
<name>A0ABY5LMQ9_9VIBR</name>
<feature type="transmembrane region" description="Helical" evidence="4">
    <location>
        <begin position="76"/>
        <end position="94"/>
    </location>
</feature>
<reference evidence="5" key="1">
    <citation type="submission" date="2022-07" db="EMBL/GenBank/DDBJ databases">
        <title>Complete genome of Vibrio japonicus strain JCM 31412T and phylogenomic assessment of the Nereis clade of the genus Vibrio.</title>
        <authorList>
            <person name="Shlafstein M.D."/>
            <person name="Emsley S.A."/>
            <person name="Ushijima B."/>
            <person name="Videau P."/>
            <person name="Saw J.H."/>
        </authorList>
    </citation>
    <scope>NUCLEOTIDE SEQUENCE</scope>
    <source>
        <strain evidence="5">JCM 31412</strain>
    </source>
</reference>
<dbReference type="InterPro" id="IPR052528">
    <property type="entry name" value="Sugar_transport-like"/>
</dbReference>
<dbReference type="InterPro" id="IPR036259">
    <property type="entry name" value="MFS_trans_sf"/>
</dbReference>
<feature type="transmembrane region" description="Helical" evidence="4">
    <location>
        <begin position="328"/>
        <end position="351"/>
    </location>
</feature>
<evidence type="ECO:0000313" key="5">
    <source>
        <dbReference type="EMBL" id="UUM32047.1"/>
    </source>
</evidence>
<protein>
    <submittedName>
        <fullName evidence="5">MFS transporter</fullName>
    </submittedName>
</protein>
<evidence type="ECO:0000313" key="6">
    <source>
        <dbReference type="Proteomes" id="UP001058602"/>
    </source>
</evidence>
<evidence type="ECO:0000256" key="4">
    <source>
        <dbReference type="SAM" id="Phobius"/>
    </source>
</evidence>
<feature type="transmembrane region" description="Helical" evidence="4">
    <location>
        <begin position="166"/>
        <end position="186"/>
    </location>
</feature>
<keyword evidence="3 4" id="KW-0472">Membrane</keyword>
<proteinExistence type="predicted"/>
<dbReference type="RefSeq" id="WP_257085767.1">
    <property type="nucleotide sequence ID" value="NZ_CP102097.1"/>
</dbReference>
<keyword evidence="2 4" id="KW-1133">Transmembrane helix</keyword>
<feature type="transmembrane region" description="Helical" evidence="4">
    <location>
        <begin position="234"/>
        <end position="251"/>
    </location>
</feature>
<keyword evidence="1 4" id="KW-0812">Transmembrane</keyword>
<gene>
    <name evidence="5" type="ORF">NP165_17260</name>
</gene>
<dbReference type="PANTHER" id="PTHR23526:SF4">
    <property type="entry name" value="INTEGRAL MEMBRANE TRANSPORT PROTEIN"/>
    <property type="match status" value="1"/>
</dbReference>
<feature type="transmembrane region" description="Helical" evidence="4">
    <location>
        <begin position="52"/>
        <end position="71"/>
    </location>
</feature>
<dbReference type="PANTHER" id="PTHR23526">
    <property type="entry name" value="INTEGRAL MEMBRANE TRANSPORT PROTEIN-RELATED"/>
    <property type="match status" value="1"/>
</dbReference>
<dbReference type="SUPFAM" id="SSF103473">
    <property type="entry name" value="MFS general substrate transporter"/>
    <property type="match status" value="1"/>
</dbReference>
<dbReference type="InterPro" id="IPR011701">
    <property type="entry name" value="MFS"/>
</dbReference>
<feature type="transmembrane region" description="Helical" evidence="4">
    <location>
        <begin position="12"/>
        <end position="32"/>
    </location>
</feature>
<sequence length="392" mass="43910">MDQSASWKTPQNFLLIISIVVPIAFSSWMALLNNFVIEKANFDGSDIGLLQSVREIPGFLAFTAVFVLLFIREQKFILLSLCALTLGTAMTGFFPSLFGLLLTTLLMSTGFHYFETLKQSLSLQWLSKEEAPEMLGKFISVGALASLCTYGALWVCLEVLKMDFKWVYLSFGGVGFLLVLWMTFAFPQFKSEVPQNKKLVLRKRYWLYYALTFMSGARRQIFTVFAGFLMVEKFGYSAADITMLFLINYLFNFLFAKKIGRFIGKVGERKALMFEYTGLICVFVGYALVESAEWAAALYVVDHLFFALALAIKTYFQKIADPADMASTAGVAFTINHIAAVFIPVSFGLIWLVSPAAVFYIGAAMACVSFALSMNIPAQPDEGNEVRVLRWS</sequence>
<dbReference type="Proteomes" id="UP001058602">
    <property type="component" value="Chromosome 2"/>
</dbReference>
<dbReference type="Gene3D" id="1.20.1250.20">
    <property type="entry name" value="MFS general substrate transporter like domains"/>
    <property type="match status" value="2"/>
</dbReference>
<accession>A0ABY5LMQ9</accession>
<evidence type="ECO:0000256" key="3">
    <source>
        <dbReference type="ARBA" id="ARBA00023136"/>
    </source>
</evidence>
<keyword evidence="6" id="KW-1185">Reference proteome</keyword>
<dbReference type="EMBL" id="CP102097">
    <property type="protein sequence ID" value="UUM32047.1"/>
    <property type="molecule type" value="Genomic_DNA"/>
</dbReference>
<organism evidence="5 6">
    <name type="scientific">Vibrio japonicus</name>
    <dbReference type="NCBI Taxonomy" id="1824638"/>
    <lineage>
        <taxon>Bacteria</taxon>
        <taxon>Pseudomonadati</taxon>
        <taxon>Pseudomonadota</taxon>
        <taxon>Gammaproteobacteria</taxon>
        <taxon>Vibrionales</taxon>
        <taxon>Vibrionaceae</taxon>
        <taxon>Vibrio</taxon>
    </lineage>
</organism>
<feature type="transmembrane region" description="Helical" evidence="4">
    <location>
        <begin position="138"/>
        <end position="160"/>
    </location>
</feature>
<feature type="transmembrane region" description="Helical" evidence="4">
    <location>
        <begin position="357"/>
        <end position="378"/>
    </location>
</feature>